<dbReference type="PANTHER" id="PTHR24223">
    <property type="entry name" value="ATP-BINDING CASSETTE SUB-FAMILY C"/>
    <property type="match status" value="1"/>
</dbReference>
<protein>
    <submittedName>
        <fullName evidence="11">Multidrug resistance-associated protein 1-like protein</fullName>
    </submittedName>
</protein>
<dbReference type="FunFam" id="3.40.50.300:FF:000630">
    <property type="entry name" value="ATP-binding cassette (ABC) transporter, putative"/>
    <property type="match status" value="1"/>
</dbReference>
<evidence type="ECO:0000256" key="7">
    <source>
        <dbReference type="ARBA" id="ARBA00023136"/>
    </source>
</evidence>
<keyword evidence="7 8" id="KW-0472">Membrane</keyword>
<dbReference type="InterPro" id="IPR003439">
    <property type="entry name" value="ABC_transporter-like_ATP-bd"/>
</dbReference>
<feature type="transmembrane region" description="Helical" evidence="8">
    <location>
        <begin position="127"/>
        <end position="148"/>
    </location>
</feature>
<name>A0A0M0JLK0_9EUKA</name>
<evidence type="ECO:0000256" key="2">
    <source>
        <dbReference type="ARBA" id="ARBA00022448"/>
    </source>
</evidence>
<accession>A0A0M0JLK0</accession>
<dbReference type="EMBL" id="JWZX01002746">
    <property type="protein sequence ID" value="KOO27207.1"/>
    <property type="molecule type" value="Genomic_DNA"/>
</dbReference>
<dbReference type="SUPFAM" id="SSF90123">
    <property type="entry name" value="ABC transporter transmembrane region"/>
    <property type="match status" value="1"/>
</dbReference>
<dbReference type="GO" id="GO:0016020">
    <property type="term" value="C:membrane"/>
    <property type="evidence" value="ECO:0007669"/>
    <property type="project" value="UniProtKB-SubCell"/>
</dbReference>
<feature type="domain" description="ABC transmembrane type-1" evidence="10">
    <location>
        <begin position="1"/>
        <end position="184"/>
    </location>
</feature>
<dbReference type="Proteomes" id="UP000037460">
    <property type="component" value="Unassembled WGS sequence"/>
</dbReference>
<evidence type="ECO:0000256" key="8">
    <source>
        <dbReference type="SAM" id="Phobius"/>
    </source>
</evidence>
<evidence type="ECO:0000256" key="6">
    <source>
        <dbReference type="ARBA" id="ARBA00022989"/>
    </source>
</evidence>
<feature type="domain" description="ABC transporter" evidence="9">
    <location>
        <begin position="223"/>
        <end position="451"/>
    </location>
</feature>
<dbReference type="OrthoDB" id="6500128at2759"/>
<keyword evidence="2" id="KW-0813">Transport</keyword>
<keyword evidence="5" id="KW-0067">ATP-binding</keyword>
<dbReference type="Pfam" id="PF00664">
    <property type="entry name" value="ABC_membrane"/>
    <property type="match status" value="1"/>
</dbReference>
<dbReference type="SMART" id="SM00382">
    <property type="entry name" value="AAA"/>
    <property type="match status" value="1"/>
</dbReference>
<dbReference type="PROSITE" id="PS50893">
    <property type="entry name" value="ABC_TRANSPORTER_2"/>
    <property type="match status" value="1"/>
</dbReference>
<dbReference type="Pfam" id="PF00005">
    <property type="entry name" value="ABC_tran"/>
    <property type="match status" value="1"/>
</dbReference>
<dbReference type="PROSITE" id="PS00211">
    <property type="entry name" value="ABC_TRANSPORTER_1"/>
    <property type="match status" value="1"/>
</dbReference>
<evidence type="ECO:0000256" key="4">
    <source>
        <dbReference type="ARBA" id="ARBA00022741"/>
    </source>
</evidence>
<evidence type="ECO:0000256" key="1">
    <source>
        <dbReference type="ARBA" id="ARBA00004370"/>
    </source>
</evidence>
<comment type="subcellular location">
    <subcellularLocation>
        <location evidence="1">Membrane</location>
    </subcellularLocation>
</comment>
<dbReference type="GO" id="GO:0005524">
    <property type="term" value="F:ATP binding"/>
    <property type="evidence" value="ECO:0007669"/>
    <property type="project" value="UniProtKB-KW"/>
</dbReference>
<sequence length="504" mass="54287">MSRFTGDLQIIEQTMWAELDATLQLGGFALVSIVLSVAFQGGLLALPAVLMVGYLCFVMDATGRSSREVKRMANNAVSPILSALTELRNGAPMIRAMQLEEYFGSRQRALIEEWAGLSFHQKALNSWGLVQASYSALLSLGVALYLIATRDEHSPALVALAITYAYVVPYYISIVAQLYIACVTSLTALERLLEFLHLPQEAARTKPTDPAAGDAIWPAAGRVEFRDVCVRYRPGLPLVLDRVSFCLAARERAGIVGRTGAGKSTLMIALFRIVEPMGGSISIDGVNLLDLGLARARQATTIIPQDPILYKGTVAHNLDPFGDATAERHRDVVTRARLPSSMLDVEVQNGGANISAGERQLICFARALLHPRRLLVLDEATSNLDGASDEAIQTLLRSEFKKTTLLTIAHRLGTVIDYTSIIVMGGGKVLEHGPPAELLDQPDGVLASLARALGPTEFAALRERALDGTQGHEICAAAATAADVDDVEPTVPTDVALRIVNEVR</sequence>
<dbReference type="InterPro" id="IPR011527">
    <property type="entry name" value="ABC1_TM_dom"/>
</dbReference>
<dbReference type="GO" id="GO:0016887">
    <property type="term" value="F:ATP hydrolysis activity"/>
    <property type="evidence" value="ECO:0007669"/>
    <property type="project" value="InterPro"/>
</dbReference>
<dbReference type="GO" id="GO:0140359">
    <property type="term" value="F:ABC-type transporter activity"/>
    <property type="evidence" value="ECO:0007669"/>
    <property type="project" value="InterPro"/>
</dbReference>
<dbReference type="SUPFAM" id="SSF52540">
    <property type="entry name" value="P-loop containing nucleoside triphosphate hydrolases"/>
    <property type="match status" value="1"/>
</dbReference>
<dbReference type="AlphaFoldDB" id="A0A0M0JLK0"/>
<dbReference type="InterPro" id="IPR003593">
    <property type="entry name" value="AAA+_ATPase"/>
</dbReference>
<dbReference type="CDD" id="cd03244">
    <property type="entry name" value="ABCC_MRP_domain2"/>
    <property type="match status" value="1"/>
</dbReference>
<dbReference type="Gene3D" id="1.20.1560.10">
    <property type="entry name" value="ABC transporter type 1, transmembrane domain"/>
    <property type="match status" value="1"/>
</dbReference>
<evidence type="ECO:0000256" key="3">
    <source>
        <dbReference type="ARBA" id="ARBA00022692"/>
    </source>
</evidence>
<organism evidence="11 12">
    <name type="scientific">Chrysochromulina tobinii</name>
    <dbReference type="NCBI Taxonomy" id="1460289"/>
    <lineage>
        <taxon>Eukaryota</taxon>
        <taxon>Haptista</taxon>
        <taxon>Haptophyta</taxon>
        <taxon>Prymnesiophyceae</taxon>
        <taxon>Prymnesiales</taxon>
        <taxon>Chrysochromulinaceae</taxon>
        <taxon>Chrysochromulina</taxon>
    </lineage>
</organism>
<evidence type="ECO:0000256" key="5">
    <source>
        <dbReference type="ARBA" id="ARBA00022840"/>
    </source>
</evidence>
<evidence type="ECO:0000313" key="11">
    <source>
        <dbReference type="EMBL" id="KOO27207.1"/>
    </source>
</evidence>
<dbReference type="InterPro" id="IPR050173">
    <property type="entry name" value="ABC_transporter_C-like"/>
</dbReference>
<dbReference type="InterPro" id="IPR036640">
    <property type="entry name" value="ABC1_TM_sf"/>
</dbReference>
<dbReference type="InterPro" id="IPR017871">
    <property type="entry name" value="ABC_transporter-like_CS"/>
</dbReference>
<evidence type="ECO:0000313" key="12">
    <source>
        <dbReference type="Proteomes" id="UP000037460"/>
    </source>
</evidence>
<keyword evidence="6 8" id="KW-1133">Transmembrane helix</keyword>
<feature type="transmembrane region" description="Helical" evidence="8">
    <location>
        <begin position="21"/>
        <end position="39"/>
    </location>
</feature>
<proteinExistence type="predicted"/>
<evidence type="ECO:0000259" key="10">
    <source>
        <dbReference type="PROSITE" id="PS50929"/>
    </source>
</evidence>
<reference evidence="12" key="1">
    <citation type="journal article" date="2015" name="PLoS Genet.">
        <title>Genome Sequence and Transcriptome Analyses of Chrysochromulina tobin: Metabolic Tools for Enhanced Algal Fitness in the Prominent Order Prymnesiales (Haptophyceae).</title>
        <authorList>
            <person name="Hovde B.T."/>
            <person name="Deodato C.R."/>
            <person name="Hunsperger H.M."/>
            <person name="Ryken S.A."/>
            <person name="Yost W."/>
            <person name="Jha R.K."/>
            <person name="Patterson J."/>
            <person name="Monnat R.J. Jr."/>
            <person name="Barlow S.B."/>
            <person name="Starkenburg S.R."/>
            <person name="Cattolico R.A."/>
        </authorList>
    </citation>
    <scope>NUCLEOTIDE SEQUENCE</scope>
    <source>
        <strain evidence="12">CCMP291</strain>
    </source>
</reference>
<dbReference type="Gene3D" id="3.40.50.300">
    <property type="entry name" value="P-loop containing nucleotide triphosphate hydrolases"/>
    <property type="match status" value="1"/>
</dbReference>
<gene>
    <name evidence="11" type="ORF">Ctob_003096</name>
</gene>
<comment type="caution">
    <text evidence="11">The sequence shown here is derived from an EMBL/GenBank/DDBJ whole genome shotgun (WGS) entry which is preliminary data.</text>
</comment>
<evidence type="ECO:0000259" key="9">
    <source>
        <dbReference type="PROSITE" id="PS50893"/>
    </source>
</evidence>
<dbReference type="InterPro" id="IPR027417">
    <property type="entry name" value="P-loop_NTPase"/>
</dbReference>
<dbReference type="PROSITE" id="PS50929">
    <property type="entry name" value="ABC_TM1F"/>
    <property type="match status" value="1"/>
</dbReference>
<keyword evidence="12" id="KW-1185">Reference proteome</keyword>
<keyword evidence="3 8" id="KW-0812">Transmembrane</keyword>
<keyword evidence="4" id="KW-0547">Nucleotide-binding</keyword>